<feature type="compositionally biased region" description="Basic residues" evidence="1">
    <location>
        <begin position="10"/>
        <end position="24"/>
    </location>
</feature>
<organism evidence="2 3">
    <name type="scientific">Daphnia magna</name>
    <dbReference type="NCBI Taxonomy" id="35525"/>
    <lineage>
        <taxon>Eukaryota</taxon>
        <taxon>Metazoa</taxon>
        <taxon>Ecdysozoa</taxon>
        <taxon>Arthropoda</taxon>
        <taxon>Crustacea</taxon>
        <taxon>Branchiopoda</taxon>
        <taxon>Diplostraca</taxon>
        <taxon>Cladocera</taxon>
        <taxon>Anomopoda</taxon>
        <taxon>Daphniidae</taxon>
        <taxon>Daphnia</taxon>
    </lineage>
</organism>
<feature type="compositionally biased region" description="Polar residues" evidence="1">
    <location>
        <begin position="55"/>
        <end position="75"/>
    </location>
</feature>
<feature type="region of interest" description="Disordered" evidence="1">
    <location>
        <begin position="122"/>
        <end position="182"/>
    </location>
</feature>
<comment type="caution">
    <text evidence="2">The sequence shown here is derived from an EMBL/GenBank/DDBJ whole genome shotgun (WGS) entry which is preliminary data.</text>
</comment>
<protein>
    <submittedName>
        <fullName evidence="2">Uncharacterized protein</fullName>
    </submittedName>
</protein>
<dbReference type="EMBL" id="JAOYFB010000002">
    <property type="protein sequence ID" value="KAK4007661.1"/>
    <property type="molecule type" value="Genomic_DNA"/>
</dbReference>
<feature type="compositionally biased region" description="Polar residues" evidence="1">
    <location>
        <begin position="82"/>
        <end position="103"/>
    </location>
</feature>
<sequence>MKPTGTPSAIHRRKQFTRQRRHNNRPQPYCGPIDPIQTTERGCEVPKSNGHRRQVVSSTISSPLEETPQSYSSKVAQHETAKTPQETTAQQHPGRNNQTNKLPIKQNINIYLVNAYTTKSQEGVSAKSEHHSQRASQSYRHQPNHATDPRLVSAAEPTPPPPTNYDCITHPLDARASNTRPE</sequence>
<feature type="region of interest" description="Disordered" evidence="1">
    <location>
        <begin position="1"/>
        <end position="103"/>
    </location>
</feature>
<dbReference type="Proteomes" id="UP001234178">
    <property type="component" value="Unassembled WGS sequence"/>
</dbReference>
<evidence type="ECO:0000313" key="3">
    <source>
        <dbReference type="Proteomes" id="UP001234178"/>
    </source>
</evidence>
<feature type="compositionally biased region" description="Polar residues" evidence="1">
    <location>
        <begin position="134"/>
        <end position="145"/>
    </location>
</feature>
<evidence type="ECO:0000313" key="2">
    <source>
        <dbReference type="EMBL" id="KAK4007661.1"/>
    </source>
</evidence>
<reference evidence="2 3" key="1">
    <citation type="journal article" date="2023" name="Nucleic Acids Res.">
        <title>The hologenome of Daphnia magna reveals possible DNA methylation and microbiome-mediated evolution of the host genome.</title>
        <authorList>
            <person name="Chaturvedi A."/>
            <person name="Li X."/>
            <person name="Dhandapani V."/>
            <person name="Marshall H."/>
            <person name="Kissane S."/>
            <person name="Cuenca-Cambronero M."/>
            <person name="Asole G."/>
            <person name="Calvet F."/>
            <person name="Ruiz-Romero M."/>
            <person name="Marangio P."/>
            <person name="Guigo R."/>
            <person name="Rago D."/>
            <person name="Mirbahai L."/>
            <person name="Eastwood N."/>
            <person name="Colbourne J.K."/>
            <person name="Zhou J."/>
            <person name="Mallon E."/>
            <person name="Orsini L."/>
        </authorList>
    </citation>
    <scope>NUCLEOTIDE SEQUENCE [LARGE SCALE GENOMIC DNA]</scope>
    <source>
        <strain evidence="2">LRV0_1</strain>
    </source>
</reference>
<name>A0ABQ9Z456_9CRUS</name>
<gene>
    <name evidence="2" type="ORF">OUZ56_012814</name>
</gene>
<evidence type="ECO:0000256" key="1">
    <source>
        <dbReference type="SAM" id="MobiDB-lite"/>
    </source>
</evidence>
<proteinExistence type="predicted"/>
<keyword evidence="3" id="KW-1185">Reference proteome</keyword>
<accession>A0ABQ9Z456</accession>